<dbReference type="Pfam" id="PF03816">
    <property type="entry name" value="LytR_cpsA_psr"/>
    <property type="match status" value="1"/>
</dbReference>
<protein>
    <submittedName>
        <fullName evidence="4">LCP family protein</fullName>
    </submittedName>
</protein>
<dbReference type="NCBIfam" id="TIGR00350">
    <property type="entry name" value="lytR_cpsA_psr"/>
    <property type="match status" value="1"/>
</dbReference>
<evidence type="ECO:0000313" key="4">
    <source>
        <dbReference type="EMBL" id="MBD3917944.1"/>
    </source>
</evidence>
<keyword evidence="2" id="KW-0472">Membrane</keyword>
<evidence type="ECO:0000256" key="1">
    <source>
        <dbReference type="ARBA" id="ARBA00006068"/>
    </source>
</evidence>
<gene>
    <name evidence="4" type="ORF">H8B09_04195</name>
</gene>
<keyword evidence="2" id="KW-0812">Transmembrane</keyword>
<keyword evidence="2" id="KW-1133">Transmembrane helix</keyword>
<dbReference type="InterPro" id="IPR050922">
    <property type="entry name" value="LytR/CpsA/Psr_CW_biosynth"/>
</dbReference>
<accession>A0ABR8MUZ6</accession>
<dbReference type="RefSeq" id="WP_191202197.1">
    <property type="nucleotide sequence ID" value="NZ_JACXZA010000001.1"/>
</dbReference>
<dbReference type="PANTHER" id="PTHR33392:SF6">
    <property type="entry name" value="POLYISOPRENYL-TEICHOIC ACID--PEPTIDOGLYCAN TEICHOIC ACID TRANSFERASE TAGU"/>
    <property type="match status" value="1"/>
</dbReference>
<feature type="transmembrane region" description="Helical" evidence="2">
    <location>
        <begin position="21"/>
        <end position="39"/>
    </location>
</feature>
<evidence type="ECO:0000313" key="5">
    <source>
        <dbReference type="Proteomes" id="UP000609346"/>
    </source>
</evidence>
<dbReference type="Gene3D" id="3.40.630.190">
    <property type="entry name" value="LCP protein"/>
    <property type="match status" value="1"/>
</dbReference>
<keyword evidence="5" id="KW-1185">Reference proteome</keyword>
<comment type="caution">
    <text evidence="4">The sequence shown here is derived from an EMBL/GenBank/DDBJ whole genome shotgun (WGS) entry which is preliminary data.</text>
</comment>
<name>A0ABR8MUZ6_9BACL</name>
<proteinExistence type="inferred from homology"/>
<dbReference type="Proteomes" id="UP000609346">
    <property type="component" value="Unassembled WGS sequence"/>
</dbReference>
<dbReference type="PANTHER" id="PTHR33392">
    <property type="entry name" value="POLYISOPRENYL-TEICHOIC ACID--PEPTIDOGLYCAN TEICHOIC ACID TRANSFERASE TAGU"/>
    <property type="match status" value="1"/>
</dbReference>
<reference evidence="4 5" key="1">
    <citation type="submission" date="2020-09" db="EMBL/GenBank/DDBJ databases">
        <title>Paenibacillus sp. strain PR3 16S rRNA gene Genome sequencing and assembly.</title>
        <authorList>
            <person name="Kim J."/>
        </authorList>
    </citation>
    <scope>NUCLEOTIDE SEQUENCE [LARGE SCALE GENOMIC DNA]</scope>
    <source>
        <strain evidence="4 5">PR3</strain>
    </source>
</reference>
<feature type="domain" description="Cell envelope-related transcriptional attenuator" evidence="3">
    <location>
        <begin position="101"/>
        <end position="248"/>
    </location>
</feature>
<evidence type="ECO:0000256" key="2">
    <source>
        <dbReference type="SAM" id="Phobius"/>
    </source>
</evidence>
<organism evidence="4 5">
    <name type="scientific">Paenibacillus terricola</name>
    <dbReference type="NCBI Taxonomy" id="2763503"/>
    <lineage>
        <taxon>Bacteria</taxon>
        <taxon>Bacillati</taxon>
        <taxon>Bacillota</taxon>
        <taxon>Bacilli</taxon>
        <taxon>Bacillales</taxon>
        <taxon>Paenibacillaceae</taxon>
        <taxon>Paenibacillus</taxon>
    </lineage>
</organism>
<comment type="similarity">
    <text evidence="1">Belongs to the LytR/CpsA/Psr (LCP) family.</text>
</comment>
<sequence length="342" mass="38684">MAKNNGELKRARKKKKSWRPLLLVIGIILVLAAGSGLLFKKQLALFAFHTFFENGIKTTLEDSYVPLEGDEQSDTAEADDPDKPFSLVLIGTDQRADEPARSDTLIYSVVRPKDNRMLLLSIPRDSYATIVGYKGDAKSKINSAYAHGGVSMTINTVEKLLDQPIQYYATVNFKGLINIVDTLGGVKLPITKDIVNKQKDHEKFTIEANKPIYNGQEALNYVRYREDSDFNRTARQREFIGQLFSRIKTFNNVTKIDDVIRIGGNNLQTNMKPDKIIDLAESTFKFSPQITSYMLKGKDSMKNGVYYYILDEDDVKFANEVIGKWLNPDTNVMDLRIEDSSN</sequence>
<dbReference type="EMBL" id="JACXZA010000001">
    <property type="protein sequence ID" value="MBD3917944.1"/>
    <property type="molecule type" value="Genomic_DNA"/>
</dbReference>
<dbReference type="InterPro" id="IPR004474">
    <property type="entry name" value="LytR_CpsA_psr"/>
</dbReference>
<evidence type="ECO:0000259" key="3">
    <source>
        <dbReference type="Pfam" id="PF03816"/>
    </source>
</evidence>